<dbReference type="Proteomes" id="UP000094336">
    <property type="component" value="Unassembled WGS sequence"/>
</dbReference>
<dbReference type="OrthoDB" id="14970at2759"/>
<evidence type="ECO:0000313" key="2">
    <source>
        <dbReference type="EMBL" id="ODQ78101.1"/>
    </source>
</evidence>
<dbReference type="Pfam" id="PF00378">
    <property type="entry name" value="ECH_1"/>
    <property type="match status" value="1"/>
</dbReference>
<comment type="similarity">
    <text evidence="1">Belongs to the enoyl-CoA hydratase/isomerase family.</text>
</comment>
<dbReference type="RefSeq" id="XP_018983429.1">
    <property type="nucleotide sequence ID" value="XM_019129729.1"/>
</dbReference>
<dbReference type="PANTHER" id="PTHR43149:SF1">
    <property type="entry name" value="DELTA(3,5)-DELTA(2,4)-DIENOYL-COA ISOMERASE, MITOCHONDRIAL"/>
    <property type="match status" value="1"/>
</dbReference>
<dbReference type="GO" id="GO:0005739">
    <property type="term" value="C:mitochondrion"/>
    <property type="evidence" value="ECO:0007669"/>
    <property type="project" value="TreeGrafter"/>
</dbReference>
<keyword evidence="3" id="KW-1185">Reference proteome</keyword>
<organism evidence="2 3">
    <name type="scientific">Babjeviella inositovora NRRL Y-12698</name>
    <dbReference type="NCBI Taxonomy" id="984486"/>
    <lineage>
        <taxon>Eukaryota</taxon>
        <taxon>Fungi</taxon>
        <taxon>Dikarya</taxon>
        <taxon>Ascomycota</taxon>
        <taxon>Saccharomycotina</taxon>
        <taxon>Pichiomycetes</taxon>
        <taxon>Serinales incertae sedis</taxon>
        <taxon>Babjeviella</taxon>
    </lineage>
</organism>
<gene>
    <name evidence="2" type="ORF">BABINDRAFT_163123</name>
</gene>
<dbReference type="InterPro" id="IPR001753">
    <property type="entry name" value="Enoyl-CoA_hydra/iso"/>
</dbReference>
<reference evidence="3" key="1">
    <citation type="submission" date="2016-05" db="EMBL/GenBank/DDBJ databases">
        <title>Comparative genomics of biotechnologically important yeasts.</title>
        <authorList>
            <consortium name="DOE Joint Genome Institute"/>
            <person name="Riley R."/>
            <person name="Haridas S."/>
            <person name="Wolfe K.H."/>
            <person name="Lopes M.R."/>
            <person name="Hittinger C.T."/>
            <person name="Goker M."/>
            <person name="Salamov A."/>
            <person name="Wisecaver J."/>
            <person name="Long T.M."/>
            <person name="Aerts A.L."/>
            <person name="Barry K."/>
            <person name="Choi C."/>
            <person name="Clum A."/>
            <person name="Coughlan A.Y."/>
            <person name="Deshpande S."/>
            <person name="Douglass A.P."/>
            <person name="Hanson S.J."/>
            <person name="Klenk H.-P."/>
            <person name="Labutti K."/>
            <person name="Lapidus A."/>
            <person name="Lindquist E."/>
            <person name="Lipzen A."/>
            <person name="Meier-Kolthoff J.P."/>
            <person name="Ohm R.A."/>
            <person name="Otillar R.P."/>
            <person name="Pangilinan J."/>
            <person name="Peng Y."/>
            <person name="Rokas A."/>
            <person name="Rosa C.A."/>
            <person name="Scheuner C."/>
            <person name="Sibirny A.A."/>
            <person name="Slot J.C."/>
            <person name="Stielow J.B."/>
            <person name="Sun H."/>
            <person name="Kurtzman C.P."/>
            <person name="Blackwell M."/>
            <person name="Grigoriev I.V."/>
            <person name="Jeffries T.W."/>
        </authorList>
    </citation>
    <scope>NUCLEOTIDE SEQUENCE [LARGE SCALE GENOMIC DNA]</scope>
    <source>
        <strain evidence="3">NRRL Y-12698</strain>
    </source>
</reference>
<dbReference type="CDD" id="cd06558">
    <property type="entry name" value="crotonase-like"/>
    <property type="match status" value="1"/>
</dbReference>
<evidence type="ECO:0000256" key="1">
    <source>
        <dbReference type="ARBA" id="ARBA00005254"/>
    </source>
</evidence>
<evidence type="ECO:0000313" key="3">
    <source>
        <dbReference type="Proteomes" id="UP000094336"/>
    </source>
</evidence>
<proteinExistence type="inferred from homology"/>
<evidence type="ECO:0008006" key="4">
    <source>
        <dbReference type="Google" id="ProtNLM"/>
    </source>
</evidence>
<dbReference type="AlphaFoldDB" id="A0A1E3QK84"/>
<sequence>MSYNSGHYNLKYNHFHVTKPAEHVAHVEINQPKTFNAFLSTTWHQYKDLILELDADPEVKCIIISGVGPHFSSGLNLQGAIEDMLGFFKGDSHGSVVTKSESITKNGDMYKHIVDFQDCIAATAQIGTPSIGVAHGISYGLAIDLLATTSIRLAVKKSTRFSIKEIDIGLVADIGSLQRMPALVNNKSRLNELALTAREFKGEEALELGFVSELADTKEQALEKALAIAKNIARHERWCIEGTKREVQFMVNGGSVNDGLDRVAIYQADHLGQEFVDGLVRLSKSMAPVKSKAKL</sequence>
<dbReference type="SUPFAM" id="SSF52096">
    <property type="entry name" value="ClpP/crotonase"/>
    <property type="match status" value="1"/>
</dbReference>
<accession>A0A1E3QK84</accession>
<dbReference type="EMBL" id="KV454437">
    <property type="protein sequence ID" value="ODQ78101.1"/>
    <property type="molecule type" value="Genomic_DNA"/>
</dbReference>
<dbReference type="Gene3D" id="3.90.226.10">
    <property type="entry name" value="2-enoyl-CoA Hydratase, Chain A, domain 1"/>
    <property type="match status" value="1"/>
</dbReference>
<dbReference type="GO" id="GO:0051750">
    <property type="term" value="F:delta(3,5)-delta(2,4)-dienoyl-CoA isomerase activity"/>
    <property type="evidence" value="ECO:0007669"/>
    <property type="project" value="TreeGrafter"/>
</dbReference>
<dbReference type="GeneID" id="30147582"/>
<protein>
    <recommendedName>
        <fullName evidence="4">Enoyl-CoA hydratase</fullName>
    </recommendedName>
</protein>
<dbReference type="InterPro" id="IPR029045">
    <property type="entry name" value="ClpP/crotonase-like_dom_sf"/>
</dbReference>
<dbReference type="STRING" id="984486.A0A1E3QK84"/>
<name>A0A1E3QK84_9ASCO</name>
<dbReference type="PANTHER" id="PTHR43149">
    <property type="entry name" value="ENOYL-COA HYDRATASE"/>
    <property type="match status" value="1"/>
</dbReference>
<dbReference type="InterPro" id="IPR045002">
    <property type="entry name" value="Ech1-like"/>
</dbReference>